<name>A0AAN7H0A9_9PEZI</name>
<evidence type="ECO:0000256" key="7">
    <source>
        <dbReference type="SAM" id="Coils"/>
    </source>
</evidence>
<dbReference type="GO" id="GO:0004674">
    <property type="term" value="F:protein serine/threonine kinase activity"/>
    <property type="evidence" value="ECO:0007669"/>
    <property type="project" value="TreeGrafter"/>
</dbReference>
<dbReference type="SMART" id="SM00220">
    <property type="entry name" value="S_TKc"/>
    <property type="match status" value="1"/>
</dbReference>
<proteinExistence type="inferred from homology"/>
<evidence type="ECO:0000259" key="9">
    <source>
        <dbReference type="PROSITE" id="PS50011"/>
    </source>
</evidence>
<reference evidence="10" key="2">
    <citation type="submission" date="2023-05" db="EMBL/GenBank/DDBJ databases">
        <authorList>
            <consortium name="Lawrence Berkeley National Laboratory"/>
            <person name="Steindorff A."/>
            <person name="Hensen N."/>
            <person name="Bonometti L."/>
            <person name="Westerberg I."/>
            <person name="Brannstrom I.O."/>
            <person name="Guillou S."/>
            <person name="Cros-Aarteil S."/>
            <person name="Calhoun S."/>
            <person name="Haridas S."/>
            <person name="Kuo A."/>
            <person name="Mondo S."/>
            <person name="Pangilinan J."/>
            <person name="Riley R."/>
            <person name="Labutti K."/>
            <person name="Andreopoulos B."/>
            <person name="Lipzen A."/>
            <person name="Chen C."/>
            <person name="Yanf M."/>
            <person name="Daum C."/>
            <person name="Ng V."/>
            <person name="Clum A."/>
            <person name="Ohm R."/>
            <person name="Martin F."/>
            <person name="Silar P."/>
            <person name="Natvig D."/>
            <person name="Lalanne C."/>
            <person name="Gautier V."/>
            <person name="Ament-Velasquez S.L."/>
            <person name="Kruys A."/>
            <person name="Hutchinson M.I."/>
            <person name="Powell A.J."/>
            <person name="Barry K."/>
            <person name="Miller A.N."/>
            <person name="Grigoriev I.V."/>
            <person name="Debuchy R."/>
            <person name="Gladieux P."/>
            <person name="Thoren M.H."/>
            <person name="Johannesson H."/>
        </authorList>
    </citation>
    <scope>NUCLEOTIDE SEQUENCE</scope>
    <source>
        <strain evidence="10">CBS 990.96</strain>
    </source>
</reference>
<dbReference type="CDD" id="cd00180">
    <property type="entry name" value="PKc"/>
    <property type="match status" value="1"/>
</dbReference>
<keyword evidence="5 6" id="KW-0067">ATP-binding</keyword>
<sequence length="808" mass="88770">MSDAGEGWQTVMPTTHSGIERLARDAHSQLEVYERQILKEWEQSHHHWSGIGKHTPLDDFTEAKKLHARFKLANDTPLGTGSFGVVQKVTYSTNNRTICLARKQVRPPYRRFPIQLLREEASVMERLDHDHIVKLVGTYCLQSSLYILLWPVAVCNLECLFNDIDQLKTGAGDREDIIKRLHALGLKDLSAIDKSLPSDHSTSAAVSCPLKYLQQMMGCITRAVAYCHGEKIRHLDLKPSNILLNPGRVYLADFGIAKDVGNRDHTMTRGPQGTPKWRAPELNDTSRDWSMQAAEIYSLGLVLLNIVTVVHGGNLDEFDAVLGDMTHKGRSEKLSSFLPQLQGLALASQEVQDVNAFTFSPRHTIKLVFKMLDPTPSNRPSIFEVDSELVELGGLDQIYHSSCCKKTSRWLTERMNNAIRAIVDERDRLRTEHKEMAKRLEVLEAKDVTYESRIANERKINNDKVATLLAKLSKEQNDRKQLQSQVAELQPQLQKRQSRPVSDRRNVSDKSPGPTMPSRPRTHPLPDGPFCTPSSPSQISAHIFMPVLKPNARLTYSETVAGPTTPKSRSPLPSRRDSLIPAPPPKSPSPAAVTPGSPKPDLAGFQLRSRNSGSRLPLAVNSPATPVRSNTPILNRDPSSTDSTTYSLSSSSVFSRLSQSKLSLAETSVQGTPALGTPAIGGERRNSHTVESPEETNGPWSENAGDVAQDIAGIGLGIGIGEQRDSTTAREAESVKDTASVVSSVAPSGTISPIPSGSTFSSPRAAHAALEGYRGVLRERVPSLPTAKSWADVARKERRVQPTTVAGQ</sequence>
<dbReference type="Proteomes" id="UP001301958">
    <property type="component" value="Unassembled WGS sequence"/>
</dbReference>
<gene>
    <name evidence="10" type="ORF">QBC38DRAFT_370111</name>
</gene>
<keyword evidence="11" id="KW-1185">Reference proteome</keyword>
<feature type="region of interest" description="Disordered" evidence="8">
    <location>
        <begin position="559"/>
        <end position="652"/>
    </location>
</feature>
<dbReference type="GO" id="GO:0005524">
    <property type="term" value="F:ATP binding"/>
    <property type="evidence" value="ECO:0007669"/>
    <property type="project" value="UniProtKB-UniRule"/>
</dbReference>
<comment type="similarity">
    <text evidence="1">Belongs to the protein kinase superfamily. NEK Ser/Thr protein kinase family. NIMA subfamily.</text>
</comment>
<feature type="compositionally biased region" description="Low complexity" evidence="8">
    <location>
        <begin position="640"/>
        <end position="652"/>
    </location>
</feature>
<dbReference type="PROSITE" id="PS00108">
    <property type="entry name" value="PROTEIN_KINASE_ST"/>
    <property type="match status" value="1"/>
</dbReference>
<feature type="compositionally biased region" description="Low complexity" evidence="8">
    <location>
        <begin position="563"/>
        <end position="573"/>
    </location>
</feature>
<keyword evidence="4 10" id="KW-0418">Kinase</keyword>
<dbReference type="AlphaFoldDB" id="A0AAN7H0A9"/>
<keyword evidence="7" id="KW-0175">Coiled coil</keyword>
<dbReference type="EMBL" id="MU865382">
    <property type="protein sequence ID" value="KAK4224824.1"/>
    <property type="molecule type" value="Genomic_DNA"/>
</dbReference>
<feature type="compositionally biased region" description="Polar residues" evidence="8">
    <location>
        <begin position="622"/>
        <end position="633"/>
    </location>
</feature>
<keyword evidence="2" id="KW-0808">Transferase</keyword>
<dbReference type="InterPro" id="IPR017441">
    <property type="entry name" value="Protein_kinase_ATP_BS"/>
</dbReference>
<evidence type="ECO:0000313" key="11">
    <source>
        <dbReference type="Proteomes" id="UP001301958"/>
    </source>
</evidence>
<dbReference type="Gene3D" id="3.30.200.20">
    <property type="entry name" value="Phosphorylase Kinase, domain 1"/>
    <property type="match status" value="1"/>
</dbReference>
<reference evidence="10" key="1">
    <citation type="journal article" date="2023" name="Mol. Phylogenet. Evol.">
        <title>Genome-scale phylogeny and comparative genomics of the fungal order Sordariales.</title>
        <authorList>
            <person name="Hensen N."/>
            <person name="Bonometti L."/>
            <person name="Westerberg I."/>
            <person name="Brannstrom I.O."/>
            <person name="Guillou S."/>
            <person name="Cros-Aarteil S."/>
            <person name="Calhoun S."/>
            <person name="Haridas S."/>
            <person name="Kuo A."/>
            <person name="Mondo S."/>
            <person name="Pangilinan J."/>
            <person name="Riley R."/>
            <person name="LaButti K."/>
            <person name="Andreopoulos B."/>
            <person name="Lipzen A."/>
            <person name="Chen C."/>
            <person name="Yan M."/>
            <person name="Daum C."/>
            <person name="Ng V."/>
            <person name="Clum A."/>
            <person name="Steindorff A."/>
            <person name="Ohm R.A."/>
            <person name="Martin F."/>
            <person name="Silar P."/>
            <person name="Natvig D.O."/>
            <person name="Lalanne C."/>
            <person name="Gautier V."/>
            <person name="Ament-Velasquez S.L."/>
            <person name="Kruys A."/>
            <person name="Hutchinson M.I."/>
            <person name="Powell A.J."/>
            <person name="Barry K."/>
            <person name="Miller A.N."/>
            <person name="Grigoriev I.V."/>
            <person name="Debuchy R."/>
            <person name="Gladieux P."/>
            <person name="Hiltunen Thoren M."/>
            <person name="Johannesson H."/>
        </authorList>
    </citation>
    <scope>NUCLEOTIDE SEQUENCE</scope>
    <source>
        <strain evidence="10">CBS 990.96</strain>
    </source>
</reference>
<evidence type="ECO:0000256" key="5">
    <source>
        <dbReference type="ARBA" id="ARBA00022840"/>
    </source>
</evidence>
<dbReference type="Pfam" id="PF00069">
    <property type="entry name" value="Pkinase"/>
    <property type="match status" value="1"/>
</dbReference>
<feature type="domain" description="Protein kinase" evidence="9">
    <location>
        <begin position="72"/>
        <end position="390"/>
    </location>
</feature>
<evidence type="ECO:0000256" key="6">
    <source>
        <dbReference type="PROSITE-ProRule" id="PRU10141"/>
    </source>
</evidence>
<dbReference type="InterPro" id="IPR050660">
    <property type="entry name" value="NEK_Ser/Thr_kinase"/>
</dbReference>
<accession>A0AAN7H0A9</accession>
<dbReference type="SUPFAM" id="SSF56112">
    <property type="entry name" value="Protein kinase-like (PK-like)"/>
    <property type="match status" value="1"/>
</dbReference>
<evidence type="ECO:0000256" key="2">
    <source>
        <dbReference type="ARBA" id="ARBA00022679"/>
    </source>
</evidence>
<feature type="binding site" evidence="6">
    <location>
        <position position="103"/>
    </location>
    <ligand>
        <name>ATP</name>
        <dbReference type="ChEBI" id="CHEBI:30616"/>
    </ligand>
</feature>
<feature type="region of interest" description="Disordered" evidence="8">
    <location>
        <begin position="488"/>
        <end position="537"/>
    </location>
</feature>
<evidence type="ECO:0000256" key="1">
    <source>
        <dbReference type="ARBA" id="ARBA00010886"/>
    </source>
</evidence>
<dbReference type="InterPro" id="IPR000719">
    <property type="entry name" value="Prot_kinase_dom"/>
</dbReference>
<feature type="region of interest" description="Disordered" evidence="8">
    <location>
        <begin position="668"/>
        <end position="704"/>
    </location>
</feature>
<evidence type="ECO:0000256" key="3">
    <source>
        <dbReference type="ARBA" id="ARBA00022741"/>
    </source>
</evidence>
<organism evidence="10 11">
    <name type="scientific">Podospora fimiseda</name>
    <dbReference type="NCBI Taxonomy" id="252190"/>
    <lineage>
        <taxon>Eukaryota</taxon>
        <taxon>Fungi</taxon>
        <taxon>Dikarya</taxon>
        <taxon>Ascomycota</taxon>
        <taxon>Pezizomycotina</taxon>
        <taxon>Sordariomycetes</taxon>
        <taxon>Sordariomycetidae</taxon>
        <taxon>Sordariales</taxon>
        <taxon>Podosporaceae</taxon>
        <taxon>Podospora</taxon>
    </lineage>
</organism>
<evidence type="ECO:0000256" key="4">
    <source>
        <dbReference type="ARBA" id="ARBA00022777"/>
    </source>
</evidence>
<dbReference type="PANTHER" id="PTHR43671">
    <property type="entry name" value="SERINE/THREONINE-PROTEIN KINASE NEK"/>
    <property type="match status" value="1"/>
</dbReference>
<comment type="caution">
    <text evidence="10">The sequence shown here is derived from an EMBL/GenBank/DDBJ whole genome shotgun (WGS) entry which is preliminary data.</text>
</comment>
<dbReference type="InterPro" id="IPR011009">
    <property type="entry name" value="Kinase-like_dom_sf"/>
</dbReference>
<feature type="coiled-coil region" evidence="7">
    <location>
        <begin position="419"/>
        <end position="485"/>
    </location>
</feature>
<dbReference type="PANTHER" id="PTHR43671:SF85">
    <property type="entry name" value="KINASE, PUTATIVE-RELATED"/>
    <property type="match status" value="1"/>
</dbReference>
<dbReference type="PROSITE" id="PS50011">
    <property type="entry name" value="PROTEIN_KINASE_DOM"/>
    <property type="match status" value="1"/>
</dbReference>
<dbReference type="InterPro" id="IPR008271">
    <property type="entry name" value="Ser/Thr_kinase_AS"/>
</dbReference>
<protein>
    <submittedName>
        <fullName evidence="10">Kinase-like domain-containing protein</fullName>
    </submittedName>
</protein>
<dbReference type="Gene3D" id="1.10.510.10">
    <property type="entry name" value="Transferase(Phosphotransferase) domain 1"/>
    <property type="match status" value="1"/>
</dbReference>
<dbReference type="PROSITE" id="PS00107">
    <property type="entry name" value="PROTEIN_KINASE_ATP"/>
    <property type="match status" value="1"/>
</dbReference>
<evidence type="ECO:0000313" key="10">
    <source>
        <dbReference type="EMBL" id="KAK4224824.1"/>
    </source>
</evidence>
<evidence type="ECO:0000256" key="8">
    <source>
        <dbReference type="SAM" id="MobiDB-lite"/>
    </source>
</evidence>
<keyword evidence="3 6" id="KW-0547">Nucleotide-binding</keyword>